<dbReference type="Pfam" id="PF00793">
    <property type="entry name" value="DAHP_synth_1"/>
    <property type="match status" value="1"/>
</dbReference>
<protein>
    <recommendedName>
        <fullName evidence="5">3-deoxy-8-phosphooctulonate synthase</fullName>
        <ecNumber evidence="5">2.5.1.55</ecNumber>
    </recommendedName>
</protein>
<dbReference type="PANTHER" id="PTHR21057">
    <property type="entry name" value="PHOSPHO-2-DEHYDRO-3-DEOXYHEPTONATE ALDOLASE"/>
    <property type="match status" value="1"/>
</dbReference>
<dbReference type="Proteomes" id="UP000196531">
    <property type="component" value="Unassembled WGS sequence"/>
</dbReference>
<keyword evidence="7" id="KW-0808">Transferase</keyword>
<sequence>MDFFIGPCVLESEAMAMDIAGRLVEDLAEFKGKINFHFKGSFDKANRSSINSYRGPGIEKGLAILEKISKTYDIQTITDFHFPEQANEVASVVHTLQVPAFLCRQTDMIIAGAEACKKYDGQLKIKKGQFLSPEETKNIVDKASNFLSKDKILLTERGTSFGYNNLVVDMASFQIMKSFGVRTIHDATHCVQRPGGLGTSTGGKREQIFTLAKAAVAAGADGIFMECHQNPDKALSDPTTCLPLDEVQSIVRKLLKLKEVVNEL</sequence>
<dbReference type="EC" id="2.5.1.55" evidence="5"/>
<evidence type="ECO:0000256" key="7">
    <source>
        <dbReference type="ARBA" id="ARBA00022679"/>
    </source>
</evidence>
<evidence type="ECO:0000256" key="5">
    <source>
        <dbReference type="ARBA" id="ARBA00012693"/>
    </source>
</evidence>
<evidence type="ECO:0000256" key="1">
    <source>
        <dbReference type="ARBA" id="ARBA00004496"/>
    </source>
</evidence>
<comment type="catalytic activity">
    <reaction evidence="8">
        <text>D-arabinose 5-phosphate + phosphoenolpyruvate + H2O = 3-deoxy-alpha-D-manno-2-octulosonate-8-phosphate + phosphate</text>
        <dbReference type="Rhea" id="RHEA:14053"/>
        <dbReference type="ChEBI" id="CHEBI:15377"/>
        <dbReference type="ChEBI" id="CHEBI:43474"/>
        <dbReference type="ChEBI" id="CHEBI:57693"/>
        <dbReference type="ChEBI" id="CHEBI:58702"/>
        <dbReference type="ChEBI" id="CHEBI:85985"/>
        <dbReference type="EC" id="2.5.1.55"/>
    </reaction>
</comment>
<dbReference type="SUPFAM" id="SSF51569">
    <property type="entry name" value="Aldolase"/>
    <property type="match status" value="1"/>
</dbReference>
<dbReference type="UniPathway" id="UPA00357">
    <property type="reaction ID" value="UER00474"/>
</dbReference>
<keyword evidence="6" id="KW-0963">Cytoplasm</keyword>
<dbReference type="InterPro" id="IPR013785">
    <property type="entry name" value="Aldolase_TIM"/>
</dbReference>
<name>A0A1Y5F9K8_9BACT</name>
<dbReference type="GO" id="GO:0008676">
    <property type="term" value="F:3-deoxy-8-phosphooctulonate synthase activity"/>
    <property type="evidence" value="ECO:0007669"/>
    <property type="project" value="UniProtKB-EC"/>
</dbReference>
<dbReference type="Gene3D" id="3.20.20.70">
    <property type="entry name" value="Aldolase class I"/>
    <property type="match status" value="1"/>
</dbReference>
<dbReference type="UniPathway" id="UPA00030"/>
<evidence type="ECO:0000313" key="10">
    <source>
        <dbReference type="EMBL" id="OUR97465.1"/>
    </source>
</evidence>
<comment type="pathway">
    <text evidence="2">Bacterial outer membrane biogenesis; lipopolysaccharide biosynthesis.</text>
</comment>
<evidence type="ECO:0000313" key="11">
    <source>
        <dbReference type="Proteomes" id="UP000196531"/>
    </source>
</evidence>
<evidence type="ECO:0000256" key="3">
    <source>
        <dbReference type="ARBA" id="ARBA00004845"/>
    </source>
</evidence>
<dbReference type="NCBIfam" id="TIGR01362">
    <property type="entry name" value="KDO8P_synth"/>
    <property type="match status" value="1"/>
</dbReference>
<dbReference type="InterPro" id="IPR006218">
    <property type="entry name" value="DAHP1/KDSA"/>
</dbReference>
<dbReference type="AlphaFoldDB" id="A0A1Y5F9K8"/>
<organism evidence="10 11">
    <name type="scientific">Halobacteriovorax marinus</name>
    <dbReference type="NCBI Taxonomy" id="97084"/>
    <lineage>
        <taxon>Bacteria</taxon>
        <taxon>Pseudomonadati</taxon>
        <taxon>Bdellovibrionota</taxon>
        <taxon>Bacteriovoracia</taxon>
        <taxon>Bacteriovoracales</taxon>
        <taxon>Halobacteriovoraceae</taxon>
        <taxon>Halobacteriovorax</taxon>
    </lineage>
</organism>
<dbReference type="NCBIfam" id="NF003543">
    <property type="entry name" value="PRK05198.1"/>
    <property type="match status" value="1"/>
</dbReference>
<comment type="subcellular location">
    <subcellularLocation>
        <location evidence="1">Cytoplasm</location>
    </subcellularLocation>
</comment>
<evidence type="ECO:0000259" key="9">
    <source>
        <dbReference type="Pfam" id="PF00793"/>
    </source>
</evidence>
<gene>
    <name evidence="10" type="ORF">A9Q84_09320</name>
</gene>
<reference evidence="11" key="1">
    <citation type="journal article" date="2017" name="Proc. Natl. Acad. Sci. U.S.A.">
        <title>Simulation of Deepwater Horizon oil plume reveals substrate specialization within a complex community of hydrocarbon-degraders.</title>
        <authorList>
            <person name="Hu P."/>
            <person name="Dubinsky E.A."/>
            <person name="Probst A.J."/>
            <person name="Wang J."/>
            <person name="Sieber C.M.K."/>
            <person name="Tom L.M."/>
            <person name="Gardinali P."/>
            <person name="Banfield J.F."/>
            <person name="Atlas R.M."/>
            <person name="Andersen G.L."/>
        </authorList>
    </citation>
    <scope>NUCLEOTIDE SEQUENCE [LARGE SCALE GENOMIC DNA]</scope>
</reference>
<proteinExistence type="inferred from homology"/>
<evidence type="ECO:0000256" key="8">
    <source>
        <dbReference type="ARBA" id="ARBA00049112"/>
    </source>
</evidence>
<comment type="similarity">
    <text evidence="4">Belongs to the KdsA family.</text>
</comment>
<comment type="pathway">
    <text evidence="3">Carbohydrate biosynthesis; 3-deoxy-D-manno-octulosonate biosynthesis; 3-deoxy-D-manno-octulosonate from D-ribulose 5-phosphate: step 2/3.</text>
</comment>
<comment type="caution">
    <text evidence="10">The sequence shown here is derived from an EMBL/GenBank/DDBJ whole genome shotgun (WGS) entry which is preliminary data.</text>
</comment>
<evidence type="ECO:0000256" key="2">
    <source>
        <dbReference type="ARBA" id="ARBA00004756"/>
    </source>
</evidence>
<dbReference type="GO" id="GO:0009103">
    <property type="term" value="P:lipopolysaccharide biosynthetic process"/>
    <property type="evidence" value="ECO:0007669"/>
    <property type="project" value="UniProtKB-UniPathway"/>
</dbReference>
<evidence type="ECO:0000256" key="4">
    <source>
        <dbReference type="ARBA" id="ARBA00010499"/>
    </source>
</evidence>
<evidence type="ECO:0000256" key="6">
    <source>
        <dbReference type="ARBA" id="ARBA00022490"/>
    </source>
</evidence>
<dbReference type="InterPro" id="IPR006269">
    <property type="entry name" value="KDO8P_synthase"/>
</dbReference>
<dbReference type="EMBL" id="MAAO01000006">
    <property type="protein sequence ID" value="OUR97465.1"/>
    <property type="molecule type" value="Genomic_DNA"/>
</dbReference>
<accession>A0A1Y5F9K8</accession>
<feature type="domain" description="DAHP synthetase I/KDSA" evidence="9">
    <location>
        <begin position="3"/>
        <end position="261"/>
    </location>
</feature>
<dbReference type="GO" id="GO:0005737">
    <property type="term" value="C:cytoplasm"/>
    <property type="evidence" value="ECO:0007669"/>
    <property type="project" value="UniProtKB-SubCell"/>
</dbReference>